<evidence type="ECO:0000256" key="3">
    <source>
        <dbReference type="ARBA" id="ARBA00022452"/>
    </source>
</evidence>
<dbReference type="InterPro" id="IPR036942">
    <property type="entry name" value="Beta-barrel_TonB_sf"/>
</dbReference>
<dbReference type="CDD" id="cd01347">
    <property type="entry name" value="ligand_gated_channel"/>
    <property type="match status" value="1"/>
</dbReference>
<evidence type="ECO:0000256" key="1">
    <source>
        <dbReference type="ARBA" id="ARBA00004571"/>
    </source>
</evidence>
<evidence type="ECO:0000256" key="7">
    <source>
        <dbReference type="ARBA" id="ARBA00023065"/>
    </source>
</evidence>
<sequence length="739" mass="80478">MRKYWKAALLAACAMPQVVQAQENAAETAEAGGDIIVTAQRRSERLQDIPASISALDSAMLTQSGVADISNVAPRVPGFYAGGFGSARPQLYIRGIGTRQFDPGSESSVGVFVDESYLGRTGGVLGSLKDIERVEVLKGPQGTLYGRNTIAGAVNVITKGPTDTFSAEAEAGYGNYDAWNVFGAVSGPIAGDVVKGRIAGWRTKARGYVTNLTTGNHPQGTDNWGGRARLAIEPSSELKIDLIAEIARDTGRSFQGESIGSTLNPNGILLGKAGLVPEKSDDPYKQYYTTDPEYNRHIDAFTGKLNYSTDLGDFVSVTSYRKLKYTDDRDFDNTNLDVIQQISAERSKQFSQEFRFVSANDGALSFNGAVDWILGVYYYKDTSYHQDNFLFGADSVAAGGDDLTFGHYKTKSVAVFGQSTFHFTDQLTFTLGARYTEDRKKATLGGRTNDALPLVRANFDVTNPTKKFTSFDPKFVLSYQPTRDLNLYVSWSKGFKSGGYQYTPLTAAQAGLVFNPETIRAWEAGVKSTWLDGTLRANAAVFQYDYKNLQVSRVVLLPDGSTPSLIDNAGKSKIKGAELDLTIQPVRGFDVTVAYAYTDAKYDEYLTGPKGAASTLDFSDTRMVRAPKHSVNVGATYTVETGSNSDLTFHADASMLSDFFHEPGQGDIKYGSTIPLTSEDGYVLSNARITYRMGDFKIAGWIQNAFDVTYRRTVLALPGQVISIYGQPRTYGATIGWSM</sequence>
<keyword evidence="16" id="KW-0675">Receptor</keyword>
<proteinExistence type="inferred from homology"/>
<dbReference type="RefSeq" id="WP_189619168.1">
    <property type="nucleotide sequence ID" value="NZ_BMZA01000001.1"/>
</dbReference>
<feature type="chain" id="PRO_5037748274" evidence="13">
    <location>
        <begin position="22"/>
        <end position="739"/>
    </location>
</feature>
<dbReference type="GO" id="GO:0006826">
    <property type="term" value="P:iron ion transport"/>
    <property type="evidence" value="ECO:0007669"/>
    <property type="project" value="UniProtKB-KW"/>
</dbReference>
<dbReference type="InterPro" id="IPR012910">
    <property type="entry name" value="Plug_dom"/>
</dbReference>
<evidence type="ECO:0000256" key="6">
    <source>
        <dbReference type="ARBA" id="ARBA00023004"/>
    </source>
</evidence>
<dbReference type="InterPro" id="IPR000531">
    <property type="entry name" value="Beta-barrel_TonB"/>
</dbReference>
<evidence type="ECO:0000256" key="10">
    <source>
        <dbReference type="ARBA" id="ARBA00023237"/>
    </source>
</evidence>
<keyword evidence="10 11" id="KW-0998">Cell outer membrane</keyword>
<dbReference type="Proteomes" id="UP000648075">
    <property type="component" value="Unassembled WGS sequence"/>
</dbReference>
<evidence type="ECO:0000259" key="14">
    <source>
        <dbReference type="Pfam" id="PF00593"/>
    </source>
</evidence>
<comment type="similarity">
    <text evidence="11 12">Belongs to the TonB-dependent receptor family.</text>
</comment>
<evidence type="ECO:0000256" key="8">
    <source>
        <dbReference type="ARBA" id="ARBA00023077"/>
    </source>
</evidence>
<keyword evidence="4" id="KW-0410">Iron transport</keyword>
<dbReference type="InterPro" id="IPR039426">
    <property type="entry name" value="TonB-dep_rcpt-like"/>
</dbReference>
<comment type="subcellular location">
    <subcellularLocation>
        <location evidence="1 11">Cell outer membrane</location>
        <topology evidence="1 11">Multi-pass membrane protein</topology>
    </subcellularLocation>
</comment>
<keyword evidence="9 11" id="KW-0472">Membrane</keyword>
<dbReference type="Pfam" id="PF00593">
    <property type="entry name" value="TonB_dep_Rec_b-barrel"/>
    <property type="match status" value="1"/>
</dbReference>
<gene>
    <name evidence="16" type="primary">fyuA</name>
    <name evidence="16" type="ORF">GCM10011614_01320</name>
</gene>
<keyword evidence="8 12" id="KW-0798">TonB box</keyword>
<keyword evidence="6" id="KW-0408">Iron</keyword>
<dbReference type="PANTHER" id="PTHR32552">
    <property type="entry name" value="FERRICHROME IRON RECEPTOR-RELATED"/>
    <property type="match status" value="1"/>
</dbReference>
<evidence type="ECO:0000256" key="9">
    <source>
        <dbReference type="ARBA" id="ARBA00023136"/>
    </source>
</evidence>
<keyword evidence="3 11" id="KW-1134">Transmembrane beta strand</keyword>
<keyword evidence="2 11" id="KW-0813">Transport</keyword>
<dbReference type="GO" id="GO:0009279">
    <property type="term" value="C:cell outer membrane"/>
    <property type="evidence" value="ECO:0007669"/>
    <property type="project" value="UniProtKB-SubCell"/>
</dbReference>
<name>A0A918P9D3_9SPHN</name>
<feature type="signal peptide" evidence="13">
    <location>
        <begin position="1"/>
        <end position="21"/>
    </location>
</feature>
<dbReference type="PANTHER" id="PTHR32552:SF81">
    <property type="entry name" value="TONB-DEPENDENT OUTER MEMBRANE RECEPTOR"/>
    <property type="match status" value="1"/>
</dbReference>
<keyword evidence="5 11" id="KW-0812">Transmembrane</keyword>
<evidence type="ECO:0000256" key="11">
    <source>
        <dbReference type="PROSITE-ProRule" id="PRU01360"/>
    </source>
</evidence>
<evidence type="ECO:0000256" key="4">
    <source>
        <dbReference type="ARBA" id="ARBA00022496"/>
    </source>
</evidence>
<keyword evidence="17" id="KW-1185">Reference proteome</keyword>
<dbReference type="AlphaFoldDB" id="A0A918P9D3"/>
<accession>A0A918P9D3</accession>
<evidence type="ECO:0000256" key="12">
    <source>
        <dbReference type="RuleBase" id="RU003357"/>
    </source>
</evidence>
<reference evidence="16" key="1">
    <citation type="journal article" date="2014" name="Int. J. Syst. Evol. Microbiol.">
        <title>Complete genome sequence of Corynebacterium casei LMG S-19264T (=DSM 44701T), isolated from a smear-ripened cheese.</title>
        <authorList>
            <consortium name="US DOE Joint Genome Institute (JGI-PGF)"/>
            <person name="Walter F."/>
            <person name="Albersmeier A."/>
            <person name="Kalinowski J."/>
            <person name="Ruckert C."/>
        </authorList>
    </citation>
    <scope>NUCLEOTIDE SEQUENCE</scope>
    <source>
        <strain evidence="16">KCTC 32255</strain>
    </source>
</reference>
<evidence type="ECO:0000256" key="2">
    <source>
        <dbReference type="ARBA" id="ARBA00022448"/>
    </source>
</evidence>
<comment type="caution">
    <text evidence="16">The sequence shown here is derived from an EMBL/GenBank/DDBJ whole genome shotgun (WGS) entry which is preliminary data.</text>
</comment>
<organism evidence="16 17">
    <name type="scientific">Novosphingobium colocasiae</name>
    <dbReference type="NCBI Taxonomy" id="1256513"/>
    <lineage>
        <taxon>Bacteria</taxon>
        <taxon>Pseudomonadati</taxon>
        <taxon>Pseudomonadota</taxon>
        <taxon>Alphaproteobacteria</taxon>
        <taxon>Sphingomonadales</taxon>
        <taxon>Sphingomonadaceae</taxon>
        <taxon>Novosphingobium</taxon>
    </lineage>
</organism>
<evidence type="ECO:0000259" key="15">
    <source>
        <dbReference type="Pfam" id="PF07715"/>
    </source>
</evidence>
<evidence type="ECO:0000313" key="17">
    <source>
        <dbReference type="Proteomes" id="UP000648075"/>
    </source>
</evidence>
<feature type="domain" description="TonB-dependent receptor-like beta-barrel" evidence="14">
    <location>
        <begin position="262"/>
        <end position="704"/>
    </location>
</feature>
<dbReference type="PROSITE" id="PS52016">
    <property type="entry name" value="TONB_DEPENDENT_REC_3"/>
    <property type="match status" value="1"/>
</dbReference>
<reference evidence="16" key="2">
    <citation type="submission" date="2020-09" db="EMBL/GenBank/DDBJ databases">
        <authorList>
            <person name="Sun Q."/>
            <person name="Kim S."/>
        </authorList>
    </citation>
    <scope>NUCLEOTIDE SEQUENCE</scope>
    <source>
        <strain evidence="16">KCTC 32255</strain>
    </source>
</reference>
<protein>
    <submittedName>
        <fullName evidence="16">TonB-dependent receptor</fullName>
    </submittedName>
</protein>
<dbReference type="SUPFAM" id="SSF56935">
    <property type="entry name" value="Porins"/>
    <property type="match status" value="1"/>
</dbReference>
<feature type="domain" description="TonB-dependent receptor plug" evidence="15">
    <location>
        <begin position="46"/>
        <end position="153"/>
    </location>
</feature>
<dbReference type="Pfam" id="PF07715">
    <property type="entry name" value="Plug"/>
    <property type="match status" value="1"/>
</dbReference>
<evidence type="ECO:0000256" key="5">
    <source>
        <dbReference type="ARBA" id="ARBA00022692"/>
    </source>
</evidence>
<keyword evidence="13" id="KW-0732">Signal</keyword>
<dbReference type="Gene3D" id="2.40.170.20">
    <property type="entry name" value="TonB-dependent receptor, beta-barrel domain"/>
    <property type="match status" value="1"/>
</dbReference>
<evidence type="ECO:0000256" key="13">
    <source>
        <dbReference type="SAM" id="SignalP"/>
    </source>
</evidence>
<dbReference type="EMBL" id="BMZA01000001">
    <property type="protein sequence ID" value="GGY90381.1"/>
    <property type="molecule type" value="Genomic_DNA"/>
</dbReference>
<evidence type="ECO:0000313" key="16">
    <source>
        <dbReference type="EMBL" id="GGY90381.1"/>
    </source>
</evidence>
<keyword evidence="7" id="KW-0406">Ion transport</keyword>